<name>A0ABZ0S4D1_9GAMM</name>
<gene>
    <name evidence="3" type="ORF">Thiowin_00107</name>
</gene>
<dbReference type="PANTHER" id="PTHR33627:SF1">
    <property type="entry name" value="TRANSPOSASE"/>
    <property type="match status" value="1"/>
</dbReference>
<proteinExistence type="predicted"/>
<dbReference type="Proteomes" id="UP001432180">
    <property type="component" value="Chromosome"/>
</dbReference>
<dbReference type="InterPro" id="IPR039365">
    <property type="entry name" value="IS701-like"/>
</dbReference>
<keyword evidence="4" id="KW-1185">Reference proteome</keyword>
<dbReference type="EMBL" id="CP121472">
    <property type="protein sequence ID" value="WPL15224.1"/>
    <property type="molecule type" value="Genomic_DNA"/>
</dbReference>
<accession>A0ABZ0S4D1</accession>
<protein>
    <submittedName>
        <fullName evidence="3">Transposase</fullName>
    </submittedName>
</protein>
<feature type="domain" description="Transposase IS701-like DDE" evidence="2">
    <location>
        <begin position="37"/>
        <end position="305"/>
    </location>
</feature>
<evidence type="ECO:0000313" key="4">
    <source>
        <dbReference type="Proteomes" id="UP001432180"/>
    </source>
</evidence>
<evidence type="ECO:0000313" key="3">
    <source>
        <dbReference type="EMBL" id="WPL15224.1"/>
    </source>
</evidence>
<organism evidence="3 4">
    <name type="scientific">Thiorhodovibrio winogradskyi</name>
    <dbReference type="NCBI Taxonomy" id="77007"/>
    <lineage>
        <taxon>Bacteria</taxon>
        <taxon>Pseudomonadati</taxon>
        <taxon>Pseudomonadota</taxon>
        <taxon>Gammaproteobacteria</taxon>
        <taxon>Chromatiales</taxon>
        <taxon>Chromatiaceae</taxon>
        <taxon>Thiorhodovibrio</taxon>
    </lineage>
</organism>
<evidence type="ECO:0000256" key="1">
    <source>
        <dbReference type="SAM" id="MobiDB-lite"/>
    </source>
</evidence>
<dbReference type="NCBIfam" id="NF033540">
    <property type="entry name" value="transpos_IS701"/>
    <property type="match status" value="1"/>
</dbReference>
<dbReference type="InterPro" id="IPR012337">
    <property type="entry name" value="RNaseH-like_sf"/>
</dbReference>
<dbReference type="Pfam" id="PF13546">
    <property type="entry name" value="DDE_5"/>
    <property type="match status" value="1"/>
</dbReference>
<dbReference type="SUPFAM" id="SSF53098">
    <property type="entry name" value="Ribonuclease H-like"/>
    <property type="match status" value="1"/>
</dbReference>
<sequence>MAQPFGYQHEHDFVNLVDNLSEHLKRYQAHFFTETDDSSDLGHAYILGLLKTEAGKRNLERMIEEHDTPGDGYQRIQQFITDSPWSSEALIRAIAEDTCALYAEQPGYRINDVGYIIDESGHIKSGKHSVGVGRQYAGVVGKVENCQIGVYASLVWKTHSTLINERLFLPKSWTSDTERCEKAGIPENARQYKTKLELALEMIQADFDAGLEFGWVGGDGLYGHGFEFGNAIENMGLKFFLDIHCDQKIYRSEPHIEIPPKRSNKGRPPTKPEADLESLEVQHYMQQLRPDQWEQVTVRDGTKGPITLSVFATKVWVWDGISETARPRTLAITRNVADNKIKYSLTNFALHHAPIERLAYMQAQRYWVERAFQEAKSELGMSDYQVRKWNAWHHHMALVMLALSFLVKERIVRQETHPLVSCRDVRLLIIALLTQDPEMIQKRLAQMEFRHEQRRRDIERRRKAAADQHRGLEIK</sequence>
<evidence type="ECO:0000259" key="2">
    <source>
        <dbReference type="Pfam" id="PF13546"/>
    </source>
</evidence>
<dbReference type="RefSeq" id="WP_328985809.1">
    <property type="nucleotide sequence ID" value="NZ_CP121472.1"/>
</dbReference>
<dbReference type="InterPro" id="IPR038721">
    <property type="entry name" value="IS701-like_DDE_dom"/>
</dbReference>
<reference evidence="3 4" key="1">
    <citation type="journal article" date="2023" name="Microorganisms">
        <title>Thiorhodovibrio frisius and Trv. litoralis spp. nov., Two Novel Members from a Clade of Fastidious Purple Sulfur Bacteria That Exhibit Unique Red-Shifted Light-Harvesting Capabilities.</title>
        <authorList>
            <person name="Methner A."/>
            <person name="Kuzyk S.B."/>
            <person name="Petersen J."/>
            <person name="Bauer S."/>
            <person name="Brinkmann H."/>
            <person name="Sichau K."/>
            <person name="Wanner G."/>
            <person name="Wolf J."/>
            <person name="Neumann-Schaal M."/>
            <person name="Henke P."/>
            <person name="Tank M."/>
            <person name="Sproer C."/>
            <person name="Bunk B."/>
            <person name="Overmann J."/>
        </authorList>
    </citation>
    <scope>NUCLEOTIDE SEQUENCE [LARGE SCALE GENOMIC DNA]</scope>
    <source>
        <strain evidence="3 4">DSM 6702</strain>
    </source>
</reference>
<feature type="region of interest" description="Disordered" evidence="1">
    <location>
        <begin position="455"/>
        <end position="475"/>
    </location>
</feature>
<dbReference type="PANTHER" id="PTHR33627">
    <property type="entry name" value="TRANSPOSASE"/>
    <property type="match status" value="1"/>
</dbReference>